<reference evidence="4" key="1">
    <citation type="submission" date="2017-09" db="EMBL/GenBank/DDBJ databases">
        <title>Luteimonas liuhanmingii sp.nov., isolated from the intestinal contents of Tibetan Plateau Pika in Yushu, Qinghai Province, China.</title>
        <authorList>
            <person name="Gui Z."/>
        </authorList>
    </citation>
    <scope>NUCLEOTIDE SEQUENCE [LARGE SCALE GENOMIC DNA]</scope>
    <source>
        <strain evidence="4">100111</strain>
    </source>
</reference>
<dbReference type="KEGG" id="lum:CNR27_02215"/>
<protein>
    <recommendedName>
        <fullName evidence="2">Lipid/polyisoprenoid-binding YceI-like domain-containing protein</fullName>
    </recommendedName>
</protein>
<dbReference type="PANTHER" id="PTHR34406:SF1">
    <property type="entry name" value="PROTEIN YCEI"/>
    <property type="match status" value="1"/>
</dbReference>
<proteinExistence type="predicted"/>
<sequence length="197" mass="21952">MMQFVFVPLLRRLVAAGLLCAVAPAWAAMEPGSASSMDIARSEIGFSLRTRWGQELVGRFGDWQGEIAVLPDGRHQVRLALAADSVEIVGSRVYTRITRGPGVFDVKRFPQILFVSDPYPANLAREGGEMTGVLSIRGVQRREAFRIAASECERPAFDCDVTGTGDVRRSQYAMDRWDYALADQVRFSLRIRALDQR</sequence>
<dbReference type="SUPFAM" id="SSF101874">
    <property type="entry name" value="YceI-like"/>
    <property type="match status" value="1"/>
</dbReference>
<organism evidence="3 4">
    <name type="scientific">Luteimonas chenhongjianii</name>
    <dbReference type="NCBI Taxonomy" id="2006110"/>
    <lineage>
        <taxon>Bacteria</taxon>
        <taxon>Pseudomonadati</taxon>
        <taxon>Pseudomonadota</taxon>
        <taxon>Gammaproteobacteria</taxon>
        <taxon>Lysobacterales</taxon>
        <taxon>Lysobacteraceae</taxon>
        <taxon>Luteimonas</taxon>
    </lineage>
</organism>
<dbReference type="InterPro" id="IPR036761">
    <property type="entry name" value="TTHA0802/YceI-like_sf"/>
</dbReference>
<name>A0A290XBD4_9GAMM</name>
<accession>A0A290XBD4</accession>
<dbReference type="InterPro" id="IPR007372">
    <property type="entry name" value="Lipid/polyisoprenoid-bd_YceI"/>
</dbReference>
<dbReference type="AlphaFoldDB" id="A0A290XBD4"/>
<dbReference type="Proteomes" id="UP000218968">
    <property type="component" value="Chromosome"/>
</dbReference>
<feature type="signal peptide" evidence="1">
    <location>
        <begin position="1"/>
        <end position="27"/>
    </location>
</feature>
<feature type="chain" id="PRO_5013013455" description="Lipid/polyisoprenoid-binding YceI-like domain-containing protein" evidence="1">
    <location>
        <begin position="28"/>
        <end position="197"/>
    </location>
</feature>
<evidence type="ECO:0000259" key="2">
    <source>
        <dbReference type="SMART" id="SM00867"/>
    </source>
</evidence>
<dbReference type="Pfam" id="PF04264">
    <property type="entry name" value="YceI"/>
    <property type="match status" value="1"/>
</dbReference>
<dbReference type="Gene3D" id="2.40.128.110">
    <property type="entry name" value="Lipid/polyisoprenoid-binding, YceI-like"/>
    <property type="match status" value="1"/>
</dbReference>
<keyword evidence="4" id="KW-1185">Reference proteome</keyword>
<feature type="domain" description="Lipid/polyisoprenoid-binding YceI-like" evidence="2">
    <location>
        <begin position="34"/>
        <end position="194"/>
    </location>
</feature>
<dbReference type="SMART" id="SM00867">
    <property type="entry name" value="YceI"/>
    <property type="match status" value="1"/>
</dbReference>
<evidence type="ECO:0000313" key="4">
    <source>
        <dbReference type="Proteomes" id="UP000218968"/>
    </source>
</evidence>
<dbReference type="PANTHER" id="PTHR34406">
    <property type="entry name" value="PROTEIN YCEI"/>
    <property type="match status" value="1"/>
</dbReference>
<keyword evidence="1" id="KW-0732">Signal</keyword>
<evidence type="ECO:0000313" key="3">
    <source>
        <dbReference type="EMBL" id="ATD66409.1"/>
    </source>
</evidence>
<evidence type="ECO:0000256" key="1">
    <source>
        <dbReference type="SAM" id="SignalP"/>
    </source>
</evidence>
<dbReference type="EMBL" id="CP023406">
    <property type="protein sequence ID" value="ATD66409.1"/>
    <property type="molecule type" value="Genomic_DNA"/>
</dbReference>
<gene>
    <name evidence="3" type="ORF">CNR27_02215</name>
</gene>